<evidence type="ECO:0000313" key="1">
    <source>
        <dbReference type="EMBL" id="ACU53732.1"/>
    </source>
</evidence>
<dbReference type="InterPro" id="IPR008912">
    <property type="entry name" value="Uncharacterised_CoxE"/>
</dbReference>
<protein>
    <submittedName>
        <fullName evidence="1">VWA containing CoxE family protein</fullName>
    </submittedName>
</protein>
<name>C7LYC4_ACIFD</name>
<dbReference type="AlphaFoldDB" id="C7LYC4"/>
<dbReference type="STRING" id="525909.Afer_0784"/>
<dbReference type="eggNOG" id="COG3552">
    <property type="taxonomic scope" value="Bacteria"/>
</dbReference>
<dbReference type="HOGENOM" id="CLU_042261_2_1_11"/>
<dbReference type="OrthoDB" id="5174525at2"/>
<dbReference type="Proteomes" id="UP000000771">
    <property type="component" value="Chromosome"/>
</dbReference>
<reference evidence="1 2" key="1">
    <citation type="journal article" date="2009" name="Stand. Genomic Sci.">
        <title>Complete genome sequence of Acidimicrobium ferrooxidans type strain (ICP).</title>
        <authorList>
            <person name="Clum A."/>
            <person name="Nolan M."/>
            <person name="Lang E."/>
            <person name="Glavina Del Rio T."/>
            <person name="Tice H."/>
            <person name="Copeland A."/>
            <person name="Cheng J.F."/>
            <person name="Lucas S."/>
            <person name="Chen F."/>
            <person name="Bruce D."/>
            <person name="Goodwin L."/>
            <person name="Pitluck S."/>
            <person name="Ivanova N."/>
            <person name="Mavrommatis K."/>
            <person name="Mikhailova N."/>
            <person name="Pati A."/>
            <person name="Chen A."/>
            <person name="Palaniappan K."/>
            <person name="Goker M."/>
            <person name="Spring S."/>
            <person name="Land M."/>
            <person name="Hauser L."/>
            <person name="Chang Y.J."/>
            <person name="Jeffries C.C."/>
            <person name="Chain P."/>
            <person name="Bristow J."/>
            <person name="Eisen J.A."/>
            <person name="Markowitz V."/>
            <person name="Hugenholtz P."/>
            <person name="Kyrpides N.C."/>
            <person name="Klenk H.P."/>
            <person name="Lapidus A."/>
        </authorList>
    </citation>
    <scope>NUCLEOTIDE SEQUENCE [LARGE SCALE GENOMIC DNA]</scope>
    <source>
        <strain evidence="2">DSM 10331 / JCM 15462 / NBRC 103882 / ICP</strain>
    </source>
</reference>
<sequence length="444" mass="49166">MIGRVLGLGRALAEAGAPVSPAELVDALRAVAALEDLARSPLRAALRATMVKDVSALPIFDVLFDIYFPMANPTDQDLAELDDAAMRAELEVALRDGDDERLAALAAAAVERFGEVHSGAAVAGAYYAYRTQRGLDLERVREELLAGLARPHDAELDWREREREARRRLQSFSRHIDDAVRARLARERDPDELAHSLGLRIADDVDIMNASREELAAIREAVRPLAAKLVARLERRRTRRGGPLELRRTIRRSLSTGGVPLEPVFRPRRPHRPDVVVLTDISGSVASFARFTLQLLWALAGELRRLRAFAFIDAVDEVTPLVGGSWDLDAALRAVAERAAVVGKQGHSDYGAVFAQFEERFVDAVSPRTTLIVLGDARANYHEPRAEVLDRLARRARATHWLNPEPARYWDSGDSVMGAYAPSCTSVVECRTLAQLERFVEEVL</sequence>
<dbReference type="PANTHER" id="PTHR39338">
    <property type="entry name" value="BLL5662 PROTEIN-RELATED"/>
    <property type="match status" value="1"/>
</dbReference>
<evidence type="ECO:0000313" key="2">
    <source>
        <dbReference type="Proteomes" id="UP000000771"/>
    </source>
</evidence>
<gene>
    <name evidence="1" type="ordered locus">Afer_0784</name>
</gene>
<proteinExistence type="predicted"/>
<dbReference type="RefSeq" id="WP_015798221.1">
    <property type="nucleotide sequence ID" value="NC_013124.1"/>
</dbReference>
<dbReference type="KEGG" id="afo:Afer_0784"/>
<dbReference type="InterPro" id="IPR011195">
    <property type="entry name" value="UCP010256"/>
</dbReference>
<dbReference type="EMBL" id="CP001631">
    <property type="protein sequence ID" value="ACU53732.1"/>
    <property type="molecule type" value="Genomic_DNA"/>
</dbReference>
<keyword evidence="2" id="KW-1185">Reference proteome</keyword>
<organism evidence="1 2">
    <name type="scientific">Acidimicrobium ferrooxidans (strain DSM 10331 / JCM 15462 / NBRC 103882 / ICP)</name>
    <dbReference type="NCBI Taxonomy" id="525909"/>
    <lineage>
        <taxon>Bacteria</taxon>
        <taxon>Bacillati</taxon>
        <taxon>Actinomycetota</taxon>
        <taxon>Acidimicrobiia</taxon>
        <taxon>Acidimicrobiales</taxon>
        <taxon>Acidimicrobiaceae</taxon>
        <taxon>Acidimicrobium</taxon>
    </lineage>
</organism>
<dbReference type="Pfam" id="PF05762">
    <property type="entry name" value="VWA_CoxE"/>
    <property type="match status" value="1"/>
</dbReference>
<accession>C7LYC4</accession>
<dbReference type="PANTHER" id="PTHR39338:SF5">
    <property type="entry name" value="BLR6139 PROTEIN"/>
    <property type="match status" value="1"/>
</dbReference>
<dbReference type="PIRSF" id="PIRSF010256">
    <property type="entry name" value="CoxE_vWa"/>
    <property type="match status" value="1"/>
</dbReference>